<dbReference type="RefSeq" id="WP_281453823.1">
    <property type="nucleotide sequence ID" value="NZ_JASAOF010000001.1"/>
</dbReference>
<comment type="caution">
    <text evidence="1">The sequence shown here is derived from an EMBL/GenBank/DDBJ whole genome shotgun (WGS) entry which is preliminary data.</text>
</comment>
<name>A0ABT6PHM5_9PSEU</name>
<reference evidence="1 2" key="1">
    <citation type="submission" date="2023-04" db="EMBL/GenBank/DDBJ databases">
        <title>Draft genome sequence of Saccharopolyspora sp. TS4A08 isolated from sweet potato rhizospheric soil.</title>
        <authorList>
            <person name="Suksaard P."/>
            <person name="Duangmal K."/>
        </authorList>
    </citation>
    <scope>NUCLEOTIDE SEQUENCE [LARGE SCALE GENOMIC DNA]</scope>
    <source>
        <strain evidence="1 2">TS4A08</strain>
    </source>
</reference>
<dbReference type="Proteomes" id="UP001237595">
    <property type="component" value="Unassembled WGS sequence"/>
</dbReference>
<organism evidence="1 2">
    <name type="scientific">Saccharopolyspora ipomoeae</name>
    <dbReference type="NCBI Taxonomy" id="3042027"/>
    <lineage>
        <taxon>Bacteria</taxon>
        <taxon>Bacillati</taxon>
        <taxon>Actinomycetota</taxon>
        <taxon>Actinomycetes</taxon>
        <taxon>Pseudonocardiales</taxon>
        <taxon>Pseudonocardiaceae</taxon>
        <taxon>Saccharopolyspora</taxon>
    </lineage>
</organism>
<evidence type="ECO:0000313" key="1">
    <source>
        <dbReference type="EMBL" id="MDI2027464.1"/>
    </source>
</evidence>
<gene>
    <name evidence="1" type="ORF">QFW96_02525</name>
</gene>
<proteinExistence type="predicted"/>
<sequence>MAPGFDVDPAALNAAGGKISESVSGMQGLRLASLVAPAADFGHDGVHRALVDFCTGAELAAQALARASETASTALRDTAKSYVDRDLEAGDTVREAVGDAAGEGR</sequence>
<evidence type="ECO:0000313" key="2">
    <source>
        <dbReference type="Proteomes" id="UP001237595"/>
    </source>
</evidence>
<accession>A0ABT6PHM5</accession>
<protein>
    <recommendedName>
        <fullName evidence="3">ESX-1 secretion-associated protein</fullName>
    </recommendedName>
</protein>
<dbReference type="EMBL" id="JASAOF010000001">
    <property type="protein sequence ID" value="MDI2027464.1"/>
    <property type="molecule type" value="Genomic_DNA"/>
</dbReference>
<evidence type="ECO:0008006" key="3">
    <source>
        <dbReference type="Google" id="ProtNLM"/>
    </source>
</evidence>
<keyword evidence="2" id="KW-1185">Reference proteome</keyword>